<comment type="caution">
    <text evidence="2">The sequence shown here is derived from an EMBL/GenBank/DDBJ whole genome shotgun (WGS) entry which is preliminary data.</text>
</comment>
<evidence type="ECO:0000313" key="3">
    <source>
        <dbReference type="Proteomes" id="UP001634393"/>
    </source>
</evidence>
<feature type="compositionally biased region" description="Low complexity" evidence="1">
    <location>
        <begin position="42"/>
        <end position="64"/>
    </location>
</feature>
<evidence type="ECO:0000313" key="2">
    <source>
        <dbReference type="EMBL" id="KAL3820454.1"/>
    </source>
</evidence>
<sequence length="64" mass="6836">MKIHNKFFLVLQDNKDNPRGGIVREKTPLQPKAVKIKTEPASYGSSTSSNSKGSKSGSASDGSK</sequence>
<evidence type="ECO:0000256" key="1">
    <source>
        <dbReference type="SAM" id="MobiDB-lite"/>
    </source>
</evidence>
<feature type="compositionally biased region" description="Basic and acidic residues" evidence="1">
    <location>
        <begin position="14"/>
        <end position="27"/>
    </location>
</feature>
<dbReference type="EMBL" id="JBJXBP010000007">
    <property type="protein sequence ID" value="KAL3820454.1"/>
    <property type="molecule type" value="Genomic_DNA"/>
</dbReference>
<dbReference type="AlphaFoldDB" id="A0ABD3S7M3"/>
<accession>A0ABD3S7M3</accession>
<feature type="region of interest" description="Disordered" evidence="1">
    <location>
        <begin position="14"/>
        <end position="64"/>
    </location>
</feature>
<organism evidence="2 3">
    <name type="scientific">Penstemon smallii</name>
    <dbReference type="NCBI Taxonomy" id="265156"/>
    <lineage>
        <taxon>Eukaryota</taxon>
        <taxon>Viridiplantae</taxon>
        <taxon>Streptophyta</taxon>
        <taxon>Embryophyta</taxon>
        <taxon>Tracheophyta</taxon>
        <taxon>Spermatophyta</taxon>
        <taxon>Magnoliopsida</taxon>
        <taxon>eudicotyledons</taxon>
        <taxon>Gunneridae</taxon>
        <taxon>Pentapetalae</taxon>
        <taxon>asterids</taxon>
        <taxon>lamiids</taxon>
        <taxon>Lamiales</taxon>
        <taxon>Plantaginaceae</taxon>
        <taxon>Cheloneae</taxon>
        <taxon>Penstemon</taxon>
    </lineage>
</organism>
<protein>
    <submittedName>
        <fullName evidence="2">Uncharacterized protein</fullName>
    </submittedName>
</protein>
<dbReference type="Proteomes" id="UP001634393">
    <property type="component" value="Unassembled WGS sequence"/>
</dbReference>
<reference evidence="2 3" key="1">
    <citation type="submission" date="2024-12" db="EMBL/GenBank/DDBJ databases">
        <title>The unique morphological basis and parallel evolutionary history of personate flowers in Penstemon.</title>
        <authorList>
            <person name="Depatie T.H."/>
            <person name="Wessinger C.A."/>
        </authorList>
    </citation>
    <scope>NUCLEOTIDE SEQUENCE [LARGE SCALE GENOMIC DNA]</scope>
    <source>
        <strain evidence="2">WTNN_2</strain>
        <tissue evidence="2">Leaf</tissue>
    </source>
</reference>
<proteinExistence type="predicted"/>
<gene>
    <name evidence="2" type="ORF">ACJIZ3_006359</name>
</gene>
<name>A0ABD3S7M3_9LAMI</name>
<keyword evidence="3" id="KW-1185">Reference proteome</keyword>